<accession>H6L502</accession>
<dbReference type="Proteomes" id="UP000007519">
    <property type="component" value="Chromosome"/>
</dbReference>
<dbReference type="InterPro" id="IPR032675">
    <property type="entry name" value="LRR_dom_sf"/>
</dbReference>
<dbReference type="SMART" id="SM00369">
    <property type="entry name" value="LRR_TYP"/>
    <property type="match status" value="7"/>
</dbReference>
<organism evidence="4 5">
    <name type="scientific">Saprospira grandis (strain Lewin)</name>
    <dbReference type="NCBI Taxonomy" id="984262"/>
    <lineage>
        <taxon>Bacteria</taxon>
        <taxon>Pseudomonadati</taxon>
        <taxon>Bacteroidota</taxon>
        <taxon>Saprospiria</taxon>
        <taxon>Saprospirales</taxon>
        <taxon>Saprospiraceae</taxon>
        <taxon>Saprospira</taxon>
    </lineage>
</organism>
<evidence type="ECO:0000256" key="1">
    <source>
        <dbReference type="ARBA" id="ARBA00022614"/>
    </source>
</evidence>
<dbReference type="PANTHER" id="PTHR48051">
    <property type="match status" value="1"/>
</dbReference>
<dbReference type="SUPFAM" id="SSF52058">
    <property type="entry name" value="L domain-like"/>
    <property type="match status" value="1"/>
</dbReference>
<name>H6L502_SAPGL</name>
<keyword evidence="1" id="KW-0433">Leucine-rich repeat</keyword>
<keyword evidence="3" id="KW-0472">Membrane</keyword>
<gene>
    <name evidence="4" type="ordered locus">SGRA_0130</name>
</gene>
<evidence type="ECO:0000313" key="5">
    <source>
        <dbReference type="Proteomes" id="UP000007519"/>
    </source>
</evidence>
<dbReference type="PANTHER" id="PTHR48051:SF1">
    <property type="entry name" value="RAS SUPPRESSOR PROTEIN 1"/>
    <property type="match status" value="1"/>
</dbReference>
<dbReference type="InterPro" id="IPR003591">
    <property type="entry name" value="Leu-rich_rpt_typical-subtyp"/>
</dbReference>
<dbReference type="HOGENOM" id="CLU_677737_0_0_10"/>
<keyword evidence="5" id="KW-1185">Reference proteome</keyword>
<dbReference type="Gene3D" id="3.80.10.10">
    <property type="entry name" value="Ribonuclease Inhibitor"/>
    <property type="match status" value="3"/>
</dbReference>
<evidence type="ECO:0000256" key="3">
    <source>
        <dbReference type="SAM" id="Phobius"/>
    </source>
</evidence>
<dbReference type="InterPro" id="IPR050216">
    <property type="entry name" value="LRR_domain-containing"/>
</dbReference>
<keyword evidence="3" id="KW-0812">Transmembrane</keyword>
<proteinExistence type="predicted"/>
<evidence type="ECO:0008006" key="6">
    <source>
        <dbReference type="Google" id="ProtNLM"/>
    </source>
</evidence>
<evidence type="ECO:0000313" key="4">
    <source>
        <dbReference type="EMBL" id="AFC22874.1"/>
    </source>
</evidence>
<keyword evidence="2" id="KW-0677">Repeat</keyword>
<dbReference type="Pfam" id="PF13855">
    <property type="entry name" value="LRR_8"/>
    <property type="match status" value="3"/>
</dbReference>
<dbReference type="eggNOG" id="COG4886">
    <property type="taxonomic scope" value="Bacteria"/>
</dbReference>
<dbReference type="KEGG" id="sgn:SGRA_0130"/>
<dbReference type="STRING" id="984262.SGRA_0130"/>
<keyword evidence="3" id="KW-1133">Transmembrane helix</keyword>
<dbReference type="SMART" id="SM00364">
    <property type="entry name" value="LRR_BAC"/>
    <property type="match status" value="6"/>
</dbReference>
<dbReference type="AlphaFoldDB" id="H6L502"/>
<dbReference type="SMART" id="SM00368">
    <property type="entry name" value="LRR_RI"/>
    <property type="match status" value="5"/>
</dbReference>
<feature type="transmembrane region" description="Helical" evidence="3">
    <location>
        <begin position="6"/>
        <end position="25"/>
    </location>
</feature>
<dbReference type="InterPro" id="IPR001611">
    <property type="entry name" value="Leu-rich_rpt"/>
</dbReference>
<protein>
    <recommendedName>
        <fullName evidence="6">Leucine-rich repeat-containing protein</fullName>
    </recommendedName>
</protein>
<sequence>MKKWTAYLPTLGLLLLAFIVAWQLLKFRQGQKDKLHEGLSAALGKEQKIYRLSLEQRALTALPSSLAQQQQLRELYLAGNCLTNLPQYIYDFRDLVHLDLEGRPYEIRKEACGNQIENLGEELGQLAQLRYLNLNHNALRQLPQSMAQLAQLQQLFLRNNRLKALPDSLLLCQNLQEVDLSRNQLPIFPQQLMQLPQLQRLNLAQNEFGELSPSWPSSLRQLHLMGNALYIYPQPLAPNLEELDLSACSLQAIADSLALQPQLKELHLEHNHLDQLPRHWNMPILEELYLAQNLLTDSALGAQNWPKKLKVLDLQNNKLALSAGLVLGQELEVLRLGHNQIEQWRAQPGPELLLLDLSNNQMDSFSVADLAQYPKLRRLYLDGNPISTECLDQLQKARPQLLIRSE</sequence>
<reference evidence="4 5" key="1">
    <citation type="journal article" date="2012" name="Stand. Genomic Sci.">
        <title>Complete genome sequencing and analysis of Saprospira grandis str. Lewin, a predatory marine bacterium.</title>
        <authorList>
            <person name="Saw J.H."/>
            <person name="Yuryev A."/>
            <person name="Kanbe M."/>
            <person name="Hou S."/>
            <person name="Young A.G."/>
            <person name="Aizawa S."/>
            <person name="Alam M."/>
        </authorList>
    </citation>
    <scope>NUCLEOTIDE SEQUENCE [LARGE SCALE GENOMIC DNA]</scope>
    <source>
        <strain evidence="4 5">Lewin</strain>
    </source>
</reference>
<dbReference type="EMBL" id="CP002831">
    <property type="protein sequence ID" value="AFC22874.1"/>
    <property type="molecule type" value="Genomic_DNA"/>
</dbReference>
<dbReference type="OrthoDB" id="1426594at2"/>
<dbReference type="PROSITE" id="PS51450">
    <property type="entry name" value="LRR"/>
    <property type="match status" value="2"/>
</dbReference>
<evidence type="ECO:0000256" key="2">
    <source>
        <dbReference type="ARBA" id="ARBA00022737"/>
    </source>
</evidence>
<dbReference type="GO" id="GO:0005737">
    <property type="term" value="C:cytoplasm"/>
    <property type="evidence" value="ECO:0007669"/>
    <property type="project" value="TreeGrafter"/>
</dbReference>